<dbReference type="EMBL" id="JARJLG010000010">
    <property type="protein sequence ID" value="KAJ7777638.1"/>
    <property type="molecule type" value="Genomic_DNA"/>
</dbReference>
<evidence type="ECO:0000313" key="1">
    <source>
        <dbReference type="EMBL" id="KAJ7777638.1"/>
    </source>
</evidence>
<feature type="non-terminal residue" evidence="1">
    <location>
        <position position="1"/>
    </location>
</feature>
<sequence length="151" mass="18117">MIMPDEEERLWDIRNDVLSEEDRDNIRAFKLKLMANMPRTAFDQMRYSFNHKLDISSDWVITHRLAILTRVEPEWYHCCVNTCLAYIGPNSDLLQCQTCNEPRFTAKNKPRRLFCYIPIIRRLQAYFANPKMSERLLYRHNYTHVTNTIAD</sequence>
<keyword evidence="2" id="KW-1185">Reference proteome</keyword>
<reference evidence="1" key="1">
    <citation type="submission" date="2023-03" db="EMBL/GenBank/DDBJ databases">
        <title>Massive genome expansion in bonnet fungi (Mycena s.s.) driven by repeated elements and novel gene families across ecological guilds.</title>
        <authorList>
            <consortium name="Lawrence Berkeley National Laboratory"/>
            <person name="Harder C.B."/>
            <person name="Miyauchi S."/>
            <person name="Viragh M."/>
            <person name="Kuo A."/>
            <person name="Thoen E."/>
            <person name="Andreopoulos B."/>
            <person name="Lu D."/>
            <person name="Skrede I."/>
            <person name="Drula E."/>
            <person name="Henrissat B."/>
            <person name="Morin E."/>
            <person name="Kohler A."/>
            <person name="Barry K."/>
            <person name="LaButti K."/>
            <person name="Morin E."/>
            <person name="Salamov A."/>
            <person name="Lipzen A."/>
            <person name="Mereny Z."/>
            <person name="Hegedus B."/>
            <person name="Baldrian P."/>
            <person name="Stursova M."/>
            <person name="Weitz H."/>
            <person name="Taylor A."/>
            <person name="Grigoriev I.V."/>
            <person name="Nagy L.G."/>
            <person name="Martin F."/>
            <person name="Kauserud H."/>
        </authorList>
    </citation>
    <scope>NUCLEOTIDE SEQUENCE</scope>
    <source>
        <strain evidence="1">CBHHK188m</strain>
    </source>
</reference>
<proteinExistence type="predicted"/>
<name>A0AAD7K3H6_9AGAR</name>
<protein>
    <submittedName>
        <fullName evidence="1">Uncharacterized protein</fullName>
    </submittedName>
</protein>
<feature type="non-terminal residue" evidence="1">
    <location>
        <position position="151"/>
    </location>
</feature>
<dbReference type="Proteomes" id="UP001215280">
    <property type="component" value="Unassembled WGS sequence"/>
</dbReference>
<gene>
    <name evidence="1" type="ORF">DFH07DRAFT_876868</name>
</gene>
<comment type="caution">
    <text evidence="1">The sequence shown here is derived from an EMBL/GenBank/DDBJ whole genome shotgun (WGS) entry which is preliminary data.</text>
</comment>
<dbReference type="AlphaFoldDB" id="A0AAD7K3H6"/>
<evidence type="ECO:0000313" key="2">
    <source>
        <dbReference type="Proteomes" id="UP001215280"/>
    </source>
</evidence>
<accession>A0AAD7K3H6</accession>
<organism evidence="1 2">
    <name type="scientific">Mycena maculata</name>
    <dbReference type="NCBI Taxonomy" id="230809"/>
    <lineage>
        <taxon>Eukaryota</taxon>
        <taxon>Fungi</taxon>
        <taxon>Dikarya</taxon>
        <taxon>Basidiomycota</taxon>
        <taxon>Agaricomycotina</taxon>
        <taxon>Agaricomycetes</taxon>
        <taxon>Agaricomycetidae</taxon>
        <taxon>Agaricales</taxon>
        <taxon>Marasmiineae</taxon>
        <taxon>Mycenaceae</taxon>
        <taxon>Mycena</taxon>
    </lineage>
</organism>